<dbReference type="EMBL" id="BAAABU010000022">
    <property type="protein sequence ID" value="GAA0254723.1"/>
    <property type="molecule type" value="Genomic_DNA"/>
</dbReference>
<evidence type="ECO:0000313" key="2">
    <source>
        <dbReference type="Proteomes" id="UP001500416"/>
    </source>
</evidence>
<dbReference type="RefSeq" id="WP_343938034.1">
    <property type="nucleotide sequence ID" value="NZ_BAAABU010000022.1"/>
</dbReference>
<reference evidence="1 2" key="1">
    <citation type="journal article" date="2019" name="Int. J. Syst. Evol. Microbiol.">
        <title>The Global Catalogue of Microorganisms (GCM) 10K type strain sequencing project: providing services to taxonomists for standard genome sequencing and annotation.</title>
        <authorList>
            <consortium name="The Broad Institute Genomics Platform"/>
            <consortium name="The Broad Institute Genome Sequencing Center for Infectious Disease"/>
            <person name="Wu L."/>
            <person name="Ma J."/>
        </authorList>
    </citation>
    <scope>NUCLEOTIDE SEQUENCE [LARGE SCALE GENOMIC DNA]</scope>
    <source>
        <strain evidence="1 2">JCM 3380</strain>
    </source>
</reference>
<comment type="caution">
    <text evidence="1">The sequence shown here is derived from an EMBL/GenBank/DDBJ whole genome shotgun (WGS) entry which is preliminary data.</text>
</comment>
<dbReference type="Proteomes" id="UP001500416">
    <property type="component" value="Unassembled WGS sequence"/>
</dbReference>
<accession>A0ABN0ULM1</accession>
<gene>
    <name evidence="1" type="ORF">GCM10010492_64410</name>
</gene>
<proteinExistence type="predicted"/>
<keyword evidence="2" id="KW-1185">Reference proteome</keyword>
<sequence>MSRPSREAVARWNTAYAEQTEALFAAAASDEPVAALRLAVGYSAVAQAWRILAADLAVALWARHACSIAAEEFERRARVEQARVNLIDPNKGAGGGAAEEA</sequence>
<organism evidence="1 2">
    <name type="scientific">Saccharothrix mutabilis subsp. mutabilis</name>
    <dbReference type="NCBI Taxonomy" id="66855"/>
    <lineage>
        <taxon>Bacteria</taxon>
        <taxon>Bacillati</taxon>
        <taxon>Actinomycetota</taxon>
        <taxon>Actinomycetes</taxon>
        <taxon>Pseudonocardiales</taxon>
        <taxon>Pseudonocardiaceae</taxon>
        <taxon>Saccharothrix</taxon>
    </lineage>
</organism>
<protein>
    <submittedName>
        <fullName evidence="1">Uncharacterized protein</fullName>
    </submittedName>
</protein>
<name>A0ABN0ULM1_9PSEU</name>
<evidence type="ECO:0000313" key="1">
    <source>
        <dbReference type="EMBL" id="GAA0254723.1"/>
    </source>
</evidence>